<keyword evidence="2" id="KW-1185">Reference proteome</keyword>
<comment type="caution">
    <text evidence="1">The sequence shown here is derived from an EMBL/GenBank/DDBJ whole genome shotgun (WGS) entry which is preliminary data.</text>
</comment>
<organism evidence="1 2">
    <name type="scientific">Brachionus plicatilis</name>
    <name type="common">Marine rotifer</name>
    <name type="synonym">Brachionus muelleri</name>
    <dbReference type="NCBI Taxonomy" id="10195"/>
    <lineage>
        <taxon>Eukaryota</taxon>
        <taxon>Metazoa</taxon>
        <taxon>Spiralia</taxon>
        <taxon>Gnathifera</taxon>
        <taxon>Rotifera</taxon>
        <taxon>Eurotatoria</taxon>
        <taxon>Monogononta</taxon>
        <taxon>Pseudotrocha</taxon>
        <taxon>Ploima</taxon>
        <taxon>Brachionidae</taxon>
        <taxon>Brachionus</taxon>
    </lineage>
</organism>
<dbReference type="EMBL" id="REGN01000860">
    <property type="protein sequence ID" value="RNA38523.1"/>
    <property type="molecule type" value="Genomic_DNA"/>
</dbReference>
<protein>
    <submittedName>
        <fullName evidence="1">Uncharacterized protein</fullName>
    </submittedName>
</protein>
<dbReference type="AlphaFoldDB" id="A0A3M7SRV4"/>
<dbReference type="Proteomes" id="UP000276133">
    <property type="component" value="Unassembled WGS sequence"/>
</dbReference>
<evidence type="ECO:0000313" key="2">
    <source>
        <dbReference type="Proteomes" id="UP000276133"/>
    </source>
</evidence>
<gene>
    <name evidence="1" type="ORF">BpHYR1_016941</name>
</gene>
<evidence type="ECO:0000313" key="1">
    <source>
        <dbReference type="EMBL" id="RNA38523.1"/>
    </source>
</evidence>
<accession>A0A3M7SRV4</accession>
<reference evidence="1 2" key="1">
    <citation type="journal article" date="2018" name="Sci. Rep.">
        <title>Genomic signatures of local adaptation to the degree of environmental predictability in rotifers.</title>
        <authorList>
            <person name="Franch-Gras L."/>
            <person name="Hahn C."/>
            <person name="Garcia-Roger E.M."/>
            <person name="Carmona M.J."/>
            <person name="Serra M."/>
            <person name="Gomez A."/>
        </authorList>
    </citation>
    <scope>NUCLEOTIDE SEQUENCE [LARGE SCALE GENOMIC DNA]</scope>
    <source>
        <strain evidence="1">HYR1</strain>
    </source>
</reference>
<name>A0A3M7SRV4_BRAPC</name>
<proteinExistence type="predicted"/>
<sequence length="74" mass="8135">MNKSDHEPSICMSIERRLTVNWSTGSLVAPFGASSLGISMLVHVVPSAIPIRPSNLYDTGWYIKYHGFRASLNG</sequence>